<keyword evidence="1" id="KW-0175">Coiled coil</keyword>
<dbReference type="PROSITE" id="PS51737">
    <property type="entry name" value="RECOMBINASE_DNA_BIND"/>
    <property type="match status" value="1"/>
</dbReference>
<dbReference type="Proteomes" id="UP000322025">
    <property type="component" value="Unassembled WGS sequence"/>
</dbReference>
<gene>
    <name evidence="4" type="ORF">FNY66_10970</name>
</gene>
<dbReference type="PROSITE" id="PS51736">
    <property type="entry name" value="RECOMBINASES_3"/>
    <property type="match status" value="1"/>
</dbReference>
<dbReference type="GO" id="GO:0003677">
    <property type="term" value="F:DNA binding"/>
    <property type="evidence" value="ECO:0007669"/>
    <property type="project" value="InterPro"/>
</dbReference>
<evidence type="ECO:0000313" key="5">
    <source>
        <dbReference type="Proteomes" id="UP000322025"/>
    </source>
</evidence>
<keyword evidence="5" id="KW-1185">Reference proteome</keyword>
<dbReference type="AlphaFoldDB" id="A0A5M9I097"/>
<dbReference type="GO" id="GO:0000150">
    <property type="term" value="F:DNA strand exchange activity"/>
    <property type="evidence" value="ECO:0007669"/>
    <property type="project" value="InterPro"/>
</dbReference>
<dbReference type="InterPro" id="IPR006119">
    <property type="entry name" value="Resolv_N"/>
</dbReference>
<evidence type="ECO:0000256" key="1">
    <source>
        <dbReference type="SAM" id="Coils"/>
    </source>
</evidence>
<dbReference type="Pfam" id="PF13408">
    <property type="entry name" value="Zn_ribbon_recom"/>
    <property type="match status" value="1"/>
</dbReference>
<dbReference type="OrthoDB" id="9784557at2"/>
<dbReference type="InterPro" id="IPR038109">
    <property type="entry name" value="DNA_bind_recomb_sf"/>
</dbReference>
<evidence type="ECO:0000313" key="4">
    <source>
        <dbReference type="EMBL" id="KAA8500981.1"/>
    </source>
</evidence>
<organism evidence="4 5">
    <name type="scientific">Mediterraneibacter catenae</name>
    <dbReference type="NCBI Taxonomy" id="2594882"/>
    <lineage>
        <taxon>Bacteria</taxon>
        <taxon>Bacillati</taxon>
        <taxon>Bacillota</taxon>
        <taxon>Clostridia</taxon>
        <taxon>Lachnospirales</taxon>
        <taxon>Lachnospiraceae</taxon>
        <taxon>Mediterraneibacter</taxon>
    </lineage>
</organism>
<dbReference type="InterPro" id="IPR025827">
    <property type="entry name" value="Zn_ribbon_recom_dom"/>
</dbReference>
<comment type="caution">
    <text evidence="4">The sequence shown here is derived from an EMBL/GenBank/DDBJ whole genome shotgun (WGS) entry which is preliminary data.</text>
</comment>
<dbReference type="SUPFAM" id="SSF53041">
    <property type="entry name" value="Resolvase-like"/>
    <property type="match status" value="1"/>
</dbReference>
<dbReference type="Gene3D" id="3.90.1750.20">
    <property type="entry name" value="Putative Large Serine Recombinase, Chain B, Domain 2"/>
    <property type="match status" value="1"/>
</dbReference>
<proteinExistence type="predicted"/>
<dbReference type="Pfam" id="PF00239">
    <property type="entry name" value="Resolvase"/>
    <property type="match status" value="1"/>
</dbReference>
<feature type="coiled-coil region" evidence="1">
    <location>
        <begin position="418"/>
        <end position="487"/>
    </location>
</feature>
<dbReference type="InterPro" id="IPR011109">
    <property type="entry name" value="DNA_bind_recombinase_dom"/>
</dbReference>
<dbReference type="PANTHER" id="PTHR30461:SF23">
    <property type="entry name" value="DNA RECOMBINASE-RELATED"/>
    <property type="match status" value="1"/>
</dbReference>
<dbReference type="EMBL" id="VMSO01000014">
    <property type="protein sequence ID" value="KAA8500981.1"/>
    <property type="molecule type" value="Genomic_DNA"/>
</dbReference>
<dbReference type="Pfam" id="PF07508">
    <property type="entry name" value="Recombinase"/>
    <property type="match status" value="1"/>
</dbReference>
<dbReference type="SMART" id="SM00857">
    <property type="entry name" value="Resolvase"/>
    <property type="match status" value="1"/>
</dbReference>
<accession>A0A5M9I097</accession>
<feature type="domain" description="Recombinase" evidence="3">
    <location>
        <begin position="175"/>
        <end position="319"/>
    </location>
</feature>
<dbReference type="InterPro" id="IPR036162">
    <property type="entry name" value="Resolvase-like_N_sf"/>
</dbReference>
<evidence type="ECO:0000259" key="2">
    <source>
        <dbReference type="PROSITE" id="PS51736"/>
    </source>
</evidence>
<sequence length="553" mass="64161">MHMQRKDKYSGGVYLRLSKEDGDVVVGTKSESNSISNQKSLITEFLKSKPEIHAVSFYEDDGYSGVNFERPAFQRMMADIKEGKIDCIIVKDLSRFGRNYIEVGRYLEKLFPMLGVRFIAVNDNYDSLNTDTAHDIVMPFKNLINDSYCRDLSVKIRSHLDVKRKNGEFVGAFACYGYLKDPQNKNRLIIDTYAGQIVQDIFRMKINGFSQNRIADVLNKEGILSPMEYKRSLGIRFSTAFKINPKAVWSAKAVSRILSNEIYTGVLVQGKQTTPNHKVKTRQAVEEKDWIRIEDAHPALIDRYLFDIVQTLLERDTRTSPDEKTVFALAGLVFCGDCGQPMVRKTAVYKGKNGKRQTYSYFVCNGKCHGSKCSWHRINEKELMDAVFQSVNLHIENVLDTERALQEIADAPSSQLLIRKLRDRIIKKKEELARTERLKIGAYEDFKDELLDRQEYIKLKQEFDHRLEEARSTIEDLNRQIAELEQDSSDCFKWMKYYKSFGKLEELTRFAAAIAINRILIYEDRRIKIIFNFEDSFRQAKEMIESTRQQEVI</sequence>
<evidence type="ECO:0000259" key="3">
    <source>
        <dbReference type="PROSITE" id="PS51737"/>
    </source>
</evidence>
<dbReference type="PANTHER" id="PTHR30461">
    <property type="entry name" value="DNA-INVERTASE FROM LAMBDOID PROPHAGE"/>
    <property type="match status" value="1"/>
</dbReference>
<feature type="domain" description="Resolvase/invertase-type recombinase catalytic" evidence="2">
    <location>
        <begin position="10"/>
        <end position="167"/>
    </location>
</feature>
<dbReference type="InterPro" id="IPR050639">
    <property type="entry name" value="SSR_resolvase"/>
</dbReference>
<protein>
    <submittedName>
        <fullName evidence="4">Recombinase</fullName>
    </submittedName>
</protein>
<dbReference type="Gene3D" id="3.40.50.1390">
    <property type="entry name" value="Resolvase, N-terminal catalytic domain"/>
    <property type="match status" value="1"/>
</dbReference>
<reference evidence="4" key="1">
    <citation type="submission" date="2019-07" db="EMBL/GenBank/DDBJ databases">
        <authorList>
            <person name="Wongkuna S."/>
            <person name="Scaria J."/>
        </authorList>
    </citation>
    <scope>NUCLEOTIDE SEQUENCE [LARGE SCALE GENOMIC DNA]</scope>
    <source>
        <strain evidence="4">SW178</strain>
    </source>
</reference>
<name>A0A5M9I097_9FIRM</name>